<dbReference type="SUPFAM" id="SSF57829">
    <property type="entry name" value="Zn-binding ribosomal proteins"/>
    <property type="match status" value="1"/>
</dbReference>
<evidence type="ECO:0000313" key="10">
    <source>
        <dbReference type="EMBL" id="CAL8148369.1"/>
    </source>
</evidence>
<evidence type="ECO:0000256" key="1">
    <source>
        <dbReference type="ARBA" id="ARBA00004173"/>
    </source>
</evidence>
<evidence type="ECO:0000313" key="11">
    <source>
        <dbReference type="Proteomes" id="UP001642540"/>
    </source>
</evidence>
<dbReference type="InterPro" id="IPR011332">
    <property type="entry name" value="Ribosomal_zn-bd"/>
</dbReference>
<keyword evidence="6" id="KW-0687">Ribonucleoprotein</keyword>
<gene>
    <name evidence="10" type="ORF">ODALV1_LOCUS31402</name>
</gene>
<dbReference type="InterPro" id="IPR051991">
    <property type="entry name" value="Mitoribosomal_protein_bL32"/>
</dbReference>
<evidence type="ECO:0000256" key="8">
    <source>
        <dbReference type="ARBA" id="ARBA00042577"/>
    </source>
</evidence>
<evidence type="ECO:0000256" key="6">
    <source>
        <dbReference type="ARBA" id="ARBA00023274"/>
    </source>
</evidence>
<comment type="caution">
    <text evidence="10">The sequence shown here is derived from an EMBL/GenBank/DDBJ whole genome shotgun (WGS) entry which is preliminary data.</text>
</comment>
<dbReference type="Proteomes" id="UP001642540">
    <property type="component" value="Unassembled WGS sequence"/>
</dbReference>
<keyword evidence="3" id="KW-0809">Transit peptide</keyword>
<dbReference type="EMBL" id="CAXLJM020000170">
    <property type="protein sequence ID" value="CAL8148369.1"/>
    <property type="molecule type" value="Genomic_DNA"/>
</dbReference>
<evidence type="ECO:0000256" key="7">
    <source>
        <dbReference type="ARBA" id="ARBA00039935"/>
    </source>
</evidence>
<organism evidence="10 11">
    <name type="scientific">Orchesella dallaii</name>
    <dbReference type="NCBI Taxonomy" id="48710"/>
    <lineage>
        <taxon>Eukaryota</taxon>
        <taxon>Metazoa</taxon>
        <taxon>Ecdysozoa</taxon>
        <taxon>Arthropoda</taxon>
        <taxon>Hexapoda</taxon>
        <taxon>Collembola</taxon>
        <taxon>Entomobryomorpha</taxon>
        <taxon>Entomobryoidea</taxon>
        <taxon>Orchesellidae</taxon>
        <taxon>Orchesellinae</taxon>
        <taxon>Orchesella</taxon>
    </lineage>
</organism>
<comment type="function">
    <text evidence="9">Component of the mitochondrial large ribosomal subunit (mt-LSU). The mitochondrial ribosome (mitoribosome) is a large ribonucleoprotein complex responsible for the synthesis of proteins inside mitochondria.</text>
</comment>
<sequence>MKGYLIAIALRLSTNDSIRGLKRLTELMFPFPKGFPPGLAVAGAPSVFPFPSISMPSNTVEDKKSEGFVWGVPKRRRTVEKRMTRKFGLPEWGLKLIKPKYNLLVCDTCGHHYEAKHLCRNCYEKTMEETKLIRESMEAKFGHSAIDKDVIVLYKSDKGKDVDISSLNAINKLIVEIPKERPTFFSPNLLQKSTVSVNRKVKDVIATDPVPIVHKTSSE</sequence>
<evidence type="ECO:0000256" key="5">
    <source>
        <dbReference type="ARBA" id="ARBA00023128"/>
    </source>
</evidence>
<evidence type="ECO:0000256" key="3">
    <source>
        <dbReference type="ARBA" id="ARBA00022946"/>
    </source>
</evidence>
<accession>A0ABP1S9J7</accession>
<keyword evidence="5" id="KW-0496">Mitochondrion</keyword>
<name>A0ABP1S9J7_9HEXA</name>
<keyword evidence="11" id="KW-1185">Reference proteome</keyword>
<dbReference type="PANTHER" id="PTHR21026">
    <property type="entry name" value="39S RIBOSOMAL PROTEIN L32, MITOCHONDRIAL"/>
    <property type="match status" value="1"/>
</dbReference>
<reference evidence="10 11" key="1">
    <citation type="submission" date="2024-08" db="EMBL/GenBank/DDBJ databases">
        <authorList>
            <person name="Cucini C."/>
            <person name="Frati F."/>
        </authorList>
    </citation>
    <scope>NUCLEOTIDE SEQUENCE [LARGE SCALE GENOMIC DNA]</scope>
</reference>
<evidence type="ECO:0000256" key="2">
    <source>
        <dbReference type="ARBA" id="ARBA00008560"/>
    </source>
</evidence>
<evidence type="ECO:0000256" key="4">
    <source>
        <dbReference type="ARBA" id="ARBA00022980"/>
    </source>
</evidence>
<evidence type="ECO:0000256" key="9">
    <source>
        <dbReference type="ARBA" id="ARBA00045766"/>
    </source>
</evidence>
<comment type="similarity">
    <text evidence="2">Belongs to the bacterial ribosomal protein bL32 family.</text>
</comment>
<proteinExistence type="inferred from homology"/>
<protein>
    <recommendedName>
        <fullName evidence="7">Large ribosomal subunit protein bL32m</fullName>
    </recommendedName>
    <alternativeName>
        <fullName evidence="8">39S ribosomal protein L32, mitochondrial</fullName>
    </alternativeName>
</protein>
<keyword evidence="4" id="KW-0689">Ribosomal protein</keyword>
<comment type="subcellular location">
    <subcellularLocation>
        <location evidence="1">Mitochondrion</location>
    </subcellularLocation>
</comment>
<dbReference type="PANTHER" id="PTHR21026:SF2">
    <property type="entry name" value="LARGE RIBOSOMAL SUBUNIT PROTEIN BL32M"/>
    <property type="match status" value="1"/>
</dbReference>